<reference evidence="2" key="1">
    <citation type="journal article" date="2020" name="Nature">
        <title>Giant virus diversity and host interactions through global metagenomics.</title>
        <authorList>
            <person name="Schulz F."/>
            <person name="Roux S."/>
            <person name="Paez-Espino D."/>
            <person name="Jungbluth S."/>
            <person name="Walsh D.A."/>
            <person name="Denef V.J."/>
            <person name="McMahon K.D."/>
            <person name="Konstantinidis K.T."/>
            <person name="Eloe-Fadrosh E.A."/>
            <person name="Kyrpides N.C."/>
            <person name="Woyke T."/>
        </authorList>
    </citation>
    <scope>NUCLEOTIDE SEQUENCE</scope>
    <source>
        <strain evidence="2">GVMAG-M-3300027833-11</strain>
    </source>
</reference>
<dbReference type="SUPFAM" id="SSF82199">
    <property type="entry name" value="SET domain"/>
    <property type="match status" value="1"/>
</dbReference>
<dbReference type="Pfam" id="PF00856">
    <property type="entry name" value="SET"/>
    <property type="match status" value="1"/>
</dbReference>
<sequence>MTKIDCSKVYVDVSTFSTEDNVFDGAFANEDIKKNDLVEKGLMRRLSSNENKSFDGMKNPYVFTWSDDIPNYTWAFASGCCAFYNSGLVDQTNTRMVRYFDEDRFEIYATKDIIKGEELTHTYKSLEWRDAFIPLHKKLIDNN</sequence>
<dbReference type="InterPro" id="IPR046341">
    <property type="entry name" value="SET_dom_sf"/>
</dbReference>
<dbReference type="AlphaFoldDB" id="A0A6C0LLS9"/>
<evidence type="ECO:0000313" key="2">
    <source>
        <dbReference type="EMBL" id="QHU30182.1"/>
    </source>
</evidence>
<evidence type="ECO:0000259" key="1">
    <source>
        <dbReference type="PROSITE" id="PS50280"/>
    </source>
</evidence>
<dbReference type="InterPro" id="IPR001214">
    <property type="entry name" value="SET_dom"/>
</dbReference>
<name>A0A6C0LLS9_9ZZZZ</name>
<dbReference type="PROSITE" id="PS50280">
    <property type="entry name" value="SET"/>
    <property type="match status" value="1"/>
</dbReference>
<protein>
    <recommendedName>
        <fullName evidence="1">SET domain-containing protein</fullName>
    </recommendedName>
</protein>
<feature type="domain" description="SET" evidence="1">
    <location>
        <begin position="11"/>
        <end position="124"/>
    </location>
</feature>
<accession>A0A6C0LLS9</accession>
<dbReference type="Gene3D" id="2.170.270.10">
    <property type="entry name" value="SET domain"/>
    <property type="match status" value="1"/>
</dbReference>
<organism evidence="2">
    <name type="scientific">viral metagenome</name>
    <dbReference type="NCBI Taxonomy" id="1070528"/>
    <lineage>
        <taxon>unclassified sequences</taxon>
        <taxon>metagenomes</taxon>
        <taxon>organismal metagenomes</taxon>
    </lineage>
</organism>
<proteinExistence type="predicted"/>
<dbReference type="EMBL" id="MN740504">
    <property type="protein sequence ID" value="QHU30182.1"/>
    <property type="molecule type" value="Genomic_DNA"/>
</dbReference>